<sequence>MREITTPAAVRQFLQVVHASLGQGVDSLRAALDAGDGFGTIDAVHALKNEFVSIDFAAGVSACEQFSEVQRRGGDLAAAFAVLAAEAAAAQAAILTEPEYLPATEPS</sequence>
<dbReference type="InterPro" id="IPR036641">
    <property type="entry name" value="HPT_dom_sf"/>
</dbReference>
<dbReference type="EMBL" id="CP104694">
    <property type="protein sequence ID" value="UXI68359.1"/>
    <property type="molecule type" value="Genomic_DNA"/>
</dbReference>
<proteinExistence type="predicted"/>
<name>A0ABY6BEA0_9GAMM</name>
<keyword evidence="2" id="KW-1185">Reference proteome</keyword>
<evidence type="ECO:0000313" key="2">
    <source>
        <dbReference type="Proteomes" id="UP001064632"/>
    </source>
</evidence>
<gene>
    <name evidence="1" type="ORF">N4264_01525</name>
</gene>
<dbReference type="SUPFAM" id="SSF47226">
    <property type="entry name" value="Histidine-containing phosphotransfer domain, HPT domain"/>
    <property type="match status" value="1"/>
</dbReference>
<protein>
    <recommendedName>
        <fullName evidence="3">Hpt domain-containing protein</fullName>
    </recommendedName>
</protein>
<evidence type="ECO:0000313" key="1">
    <source>
        <dbReference type="EMBL" id="UXI68359.1"/>
    </source>
</evidence>
<dbReference type="Proteomes" id="UP001064632">
    <property type="component" value="Chromosome"/>
</dbReference>
<evidence type="ECO:0008006" key="3">
    <source>
        <dbReference type="Google" id="ProtNLM"/>
    </source>
</evidence>
<organism evidence="1 2">
    <name type="scientific">Tahibacter amnicola</name>
    <dbReference type="NCBI Taxonomy" id="2976241"/>
    <lineage>
        <taxon>Bacteria</taxon>
        <taxon>Pseudomonadati</taxon>
        <taxon>Pseudomonadota</taxon>
        <taxon>Gammaproteobacteria</taxon>
        <taxon>Lysobacterales</taxon>
        <taxon>Rhodanobacteraceae</taxon>
        <taxon>Tahibacter</taxon>
    </lineage>
</organism>
<dbReference type="RefSeq" id="WP_261695319.1">
    <property type="nucleotide sequence ID" value="NZ_CP104694.1"/>
</dbReference>
<reference evidence="1" key="1">
    <citation type="submission" date="2022-09" db="EMBL/GenBank/DDBJ databases">
        <title>Tahibacter sp. nov., isolated from a fresh water.</title>
        <authorList>
            <person name="Baek J.H."/>
            <person name="Lee J.K."/>
            <person name="Kim J.M."/>
            <person name="Jeon C.O."/>
        </authorList>
    </citation>
    <scope>NUCLEOTIDE SEQUENCE</scope>
    <source>
        <strain evidence="1">W38</strain>
    </source>
</reference>
<accession>A0ABY6BEA0</accession>